<proteinExistence type="predicted"/>
<comment type="caution">
    <text evidence="1">The sequence shown here is derived from an EMBL/GenBank/DDBJ whole genome shotgun (WGS) entry which is preliminary data.</text>
</comment>
<evidence type="ECO:0000313" key="1">
    <source>
        <dbReference type="EMBL" id="GAA0357863.1"/>
    </source>
</evidence>
<name>A0ABN0X8H0_9LACT</name>
<dbReference type="Proteomes" id="UP001501166">
    <property type="component" value="Unassembled WGS sequence"/>
</dbReference>
<evidence type="ECO:0000313" key="2">
    <source>
        <dbReference type="Proteomes" id="UP001501166"/>
    </source>
</evidence>
<organism evidence="1 2">
    <name type="scientific">Alkalibacterium iburiense</name>
    <dbReference type="NCBI Taxonomy" id="290589"/>
    <lineage>
        <taxon>Bacteria</taxon>
        <taxon>Bacillati</taxon>
        <taxon>Bacillota</taxon>
        <taxon>Bacilli</taxon>
        <taxon>Lactobacillales</taxon>
        <taxon>Carnobacteriaceae</taxon>
        <taxon>Alkalibacterium</taxon>
    </lineage>
</organism>
<protein>
    <submittedName>
        <fullName evidence="1">Uncharacterized protein</fullName>
    </submittedName>
</protein>
<keyword evidence="2" id="KW-1185">Reference proteome</keyword>
<sequence length="39" mass="4639">MISCYRLTEIHLPLSLRLEAGDFFRKMLNNVIPDERSMK</sequence>
<dbReference type="EMBL" id="BAAACW010000052">
    <property type="protein sequence ID" value="GAA0357863.1"/>
    <property type="molecule type" value="Genomic_DNA"/>
</dbReference>
<reference evidence="1 2" key="1">
    <citation type="journal article" date="2019" name="Int. J. Syst. Evol. Microbiol.">
        <title>The Global Catalogue of Microorganisms (GCM) 10K type strain sequencing project: providing services to taxonomists for standard genome sequencing and annotation.</title>
        <authorList>
            <consortium name="The Broad Institute Genomics Platform"/>
            <consortium name="The Broad Institute Genome Sequencing Center for Infectious Disease"/>
            <person name="Wu L."/>
            <person name="Ma J."/>
        </authorList>
    </citation>
    <scope>NUCLEOTIDE SEQUENCE [LARGE SCALE GENOMIC DNA]</scope>
    <source>
        <strain evidence="1 2">JCM 12662</strain>
    </source>
</reference>
<accession>A0ABN0X8H0</accession>
<gene>
    <name evidence="1" type="ORF">GCM10008932_08270</name>
</gene>